<dbReference type="InterPro" id="IPR032830">
    <property type="entry name" value="XPB/Ssl2_N"/>
</dbReference>
<evidence type="ECO:0000256" key="8">
    <source>
        <dbReference type="ARBA" id="ARBA00034808"/>
    </source>
</evidence>
<evidence type="ECO:0000256" key="4">
    <source>
        <dbReference type="ARBA" id="ARBA00022806"/>
    </source>
</evidence>
<dbReference type="EMBL" id="SWMS01000012">
    <property type="protein sequence ID" value="TKG68466.1"/>
    <property type="molecule type" value="Genomic_DNA"/>
</dbReference>
<comment type="catalytic activity">
    <reaction evidence="9">
        <text>ATP + H2O = ADP + phosphate + H(+)</text>
        <dbReference type="Rhea" id="RHEA:13065"/>
        <dbReference type="ChEBI" id="CHEBI:15377"/>
        <dbReference type="ChEBI" id="CHEBI:15378"/>
        <dbReference type="ChEBI" id="CHEBI:30616"/>
        <dbReference type="ChEBI" id="CHEBI:43474"/>
        <dbReference type="ChEBI" id="CHEBI:456216"/>
        <dbReference type="EC" id="5.6.2.4"/>
    </reaction>
</comment>
<protein>
    <recommendedName>
        <fullName evidence="8">DNA 3'-5' helicase</fullName>
        <ecNumber evidence="8">5.6.2.4</ecNumber>
    </recommendedName>
</protein>
<dbReference type="InterPro" id="IPR001650">
    <property type="entry name" value="Helicase_C-like"/>
</dbReference>
<organism evidence="12 13">
    <name type="scientific">Prauserella endophytica</name>
    <dbReference type="NCBI Taxonomy" id="1592324"/>
    <lineage>
        <taxon>Bacteria</taxon>
        <taxon>Bacillati</taxon>
        <taxon>Actinomycetota</taxon>
        <taxon>Actinomycetes</taxon>
        <taxon>Pseudonocardiales</taxon>
        <taxon>Pseudonocardiaceae</taxon>
        <taxon>Prauserella</taxon>
        <taxon>Prauserella coralliicola group</taxon>
    </lineage>
</organism>
<dbReference type="SUPFAM" id="SSF52540">
    <property type="entry name" value="P-loop containing nucleoside triphosphate hydrolases"/>
    <property type="match status" value="2"/>
</dbReference>
<accession>A0ABY2S1A9</accession>
<evidence type="ECO:0000256" key="5">
    <source>
        <dbReference type="ARBA" id="ARBA00022840"/>
    </source>
</evidence>
<dbReference type="Pfam" id="PF16203">
    <property type="entry name" value="ERCC3_RAD25_C"/>
    <property type="match status" value="1"/>
</dbReference>
<evidence type="ECO:0000259" key="10">
    <source>
        <dbReference type="PROSITE" id="PS51192"/>
    </source>
</evidence>
<keyword evidence="3" id="KW-0378">Hydrolase</keyword>
<dbReference type="SMART" id="SM00490">
    <property type="entry name" value="HELICc"/>
    <property type="match status" value="1"/>
</dbReference>
<comment type="caution">
    <text evidence="12">The sequence shown here is derived from an EMBL/GenBank/DDBJ whole genome shotgun (WGS) entry which is preliminary data.</text>
</comment>
<gene>
    <name evidence="12" type="ORF">FCN18_22240</name>
</gene>
<keyword evidence="6" id="KW-0413">Isomerase</keyword>
<dbReference type="InterPro" id="IPR027417">
    <property type="entry name" value="P-loop_NTPase"/>
</dbReference>
<evidence type="ECO:0000259" key="11">
    <source>
        <dbReference type="PROSITE" id="PS51194"/>
    </source>
</evidence>
<proteinExistence type="inferred from homology"/>
<keyword evidence="2" id="KW-0547">Nucleotide-binding</keyword>
<evidence type="ECO:0000256" key="9">
    <source>
        <dbReference type="ARBA" id="ARBA00048988"/>
    </source>
</evidence>
<evidence type="ECO:0000313" key="13">
    <source>
        <dbReference type="Proteomes" id="UP000309992"/>
    </source>
</evidence>
<dbReference type="Proteomes" id="UP000309992">
    <property type="component" value="Unassembled WGS sequence"/>
</dbReference>
<dbReference type="InterPro" id="IPR032438">
    <property type="entry name" value="ERCC3_RAD25_C"/>
</dbReference>
<dbReference type="NCBIfam" id="NF045503">
    <property type="entry name" value="repair_heli_XPB"/>
    <property type="match status" value="1"/>
</dbReference>
<keyword evidence="4 12" id="KW-0347">Helicase</keyword>
<dbReference type="Pfam" id="PF13625">
    <property type="entry name" value="Helicase_C_3"/>
    <property type="match status" value="1"/>
</dbReference>
<dbReference type="PANTHER" id="PTHR11274:SF0">
    <property type="entry name" value="GENERAL TRANSCRIPTION AND DNA REPAIR FACTOR IIH HELICASE SUBUNIT XPB"/>
    <property type="match status" value="1"/>
</dbReference>
<feature type="domain" description="Helicase ATP-binding" evidence="10">
    <location>
        <begin position="190"/>
        <end position="344"/>
    </location>
</feature>
<dbReference type="PROSITE" id="PS51192">
    <property type="entry name" value="HELICASE_ATP_BIND_1"/>
    <property type="match status" value="1"/>
</dbReference>
<dbReference type="SMART" id="SM00487">
    <property type="entry name" value="DEXDc"/>
    <property type="match status" value="1"/>
</dbReference>
<dbReference type="RefSeq" id="WP_113645119.1">
    <property type="nucleotide sequence ID" value="NZ_SWMS01000012.1"/>
</dbReference>
<evidence type="ECO:0000256" key="7">
    <source>
        <dbReference type="ARBA" id="ARBA00034617"/>
    </source>
</evidence>
<feature type="domain" description="Helicase C-terminal" evidence="11">
    <location>
        <begin position="399"/>
        <end position="545"/>
    </location>
</feature>
<dbReference type="PANTHER" id="PTHR11274">
    <property type="entry name" value="RAD25/XP-B DNA REPAIR HELICASE"/>
    <property type="match status" value="1"/>
</dbReference>
<dbReference type="CDD" id="cd18789">
    <property type="entry name" value="SF2_C_XPB"/>
    <property type="match status" value="1"/>
</dbReference>
<sequence>MTDGPLIVQSDKTVLLEVDHERADDARIAIAPFAELERAPEHVHTYRVTPLALWNARAAGHDAEQVVDALTSYSRFPVPQPLLIDVVDTMGRFGRLQIQNHPAHGLVMATTDRAVLEEVLRNRKINPMLGARIDEDTVIVHPSERGRLKQMLLKIGWPAEDFAGYVDGEAHPISLHEDGWALRHYQREAAEAFWAGGSGVVVLPCGAGKTLVGAAAMAKAEATTLILVTNTVAGRQWKRELVARTSLTEDEIGEYSGEKKEIRPVTIATYQVITRKSKGEYRHLELFDSRDWGLVVYDEVHLLPAPVFRMTADLQSRRRLGLTATLVREDGREGDVFSLIGPKRYDVPWRDIEAQGWIAPADCIEVRVTLTDAERLSYATAESDERYRLASTAHTKIGVIKSIVDKHAGEPTLVIGAYLDQLEELGAELDAPVIQGSTKNKEREALFDAFRKGEIDKLVVSKVANFSIDLPEASVAIQVSGTFGSRQEEAQRLGRLLRPKEDGRQAHFYSVVSRDTLDTEYAAHRQRFLAEQGYAYRIIDADDLLRPL</sequence>
<dbReference type="InterPro" id="IPR050615">
    <property type="entry name" value="ATP-dep_DNA_Helicase"/>
</dbReference>
<evidence type="ECO:0000256" key="3">
    <source>
        <dbReference type="ARBA" id="ARBA00022801"/>
    </source>
</evidence>
<dbReference type="Gene3D" id="3.40.50.300">
    <property type="entry name" value="P-loop containing nucleotide triphosphate hydrolases"/>
    <property type="match status" value="2"/>
</dbReference>
<dbReference type="EC" id="5.6.2.4" evidence="8"/>
<keyword evidence="13" id="KW-1185">Reference proteome</keyword>
<dbReference type="InterPro" id="IPR014001">
    <property type="entry name" value="Helicase_ATP-bd"/>
</dbReference>
<evidence type="ECO:0000256" key="2">
    <source>
        <dbReference type="ARBA" id="ARBA00022741"/>
    </source>
</evidence>
<dbReference type="GO" id="GO:0004386">
    <property type="term" value="F:helicase activity"/>
    <property type="evidence" value="ECO:0007669"/>
    <property type="project" value="UniProtKB-KW"/>
</dbReference>
<dbReference type="Pfam" id="PF04851">
    <property type="entry name" value="ResIII"/>
    <property type="match status" value="1"/>
</dbReference>
<dbReference type="InterPro" id="IPR006935">
    <property type="entry name" value="Helicase/UvrB_N"/>
</dbReference>
<dbReference type="PROSITE" id="PS51194">
    <property type="entry name" value="HELICASE_CTER"/>
    <property type="match status" value="1"/>
</dbReference>
<evidence type="ECO:0000313" key="12">
    <source>
        <dbReference type="EMBL" id="TKG68466.1"/>
    </source>
</evidence>
<comment type="similarity">
    <text evidence="1">Belongs to the helicase family. RAD25/XPB subfamily.</text>
</comment>
<name>A0ABY2S1A9_9PSEU</name>
<evidence type="ECO:0000256" key="1">
    <source>
        <dbReference type="ARBA" id="ARBA00006637"/>
    </source>
</evidence>
<keyword evidence="5" id="KW-0067">ATP-binding</keyword>
<reference evidence="12 13" key="1">
    <citation type="journal article" date="2015" name="Antonie Van Leeuwenhoek">
        <title>Prauserella endophytica sp. nov., an endophytic actinobacterium isolated from Tamarix taklamakanensis.</title>
        <authorList>
            <person name="Liu J.M."/>
            <person name="Habden X."/>
            <person name="Guo L."/>
            <person name="Tuo L."/>
            <person name="Jiang Z.K."/>
            <person name="Liu S.W."/>
            <person name="Liu X.F."/>
            <person name="Chen L."/>
            <person name="Li R.F."/>
            <person name="Zhang Y.Q."/>
            <person name="Sun C.H."/>
        </authorList>
    </citation>
    <scope>NUCLEOTIDE SEQUENCE [LARGE SCALE GENOMIC DNA]</scope>
    <source>
        <strain evidence="12 13">CGMCC 4.7182</strain>
    </source>
</reference>
<comment type="catalytic activity">
    <reaction evidence="7">
        <text>Couples ATP hydrolysis with the unwinding of duplex DNA by translocating in the 3'-5' direction.</text>
        <dbReference type="EC" id="5.6.2.4"/>
    </reaction>
</comment>
<evidence type="ECO:0000256" key="6">
    <source>
        <dbReference type="ARBA" id="ARBA00023235"/>
    </source>
</evidence>